<organism evidence="1 2">
    <name type="scientific">Fusarium duplospermum</name>
    <dbReference type="NCBI Taxonomy" id="1325734"/>
    <lineage>
        <taxon>Eukaryota</taxon>
        <taxon>Fungi</taxon>
        <taxon>Dikarya</taxon>
        <taxon>Ascomycota</taxon>
        <taxon>Pezizomycotina</taxon>
        <taxon>Sordariomycetes</taxon>
        <taxon>Hypocreomycetidae</taxon>
        <taxon>Hypocreales</taxon>
        <taxon>Nectriaceae</taxon>
        <taxon>Fusarium</taxon>
        <taxon>Fusarium solani species complex</taxon>
    </lineage>
</organism>
<evidence type="ECO:0000313" key="1">
    <source>
        <dbReference type="EMBL" id="RSL45445.1"/>
    </source>
</evidence>
<reference evidence="1 2" key="1">
    <citation type="submission" date="2017-06" db="EMBL/GenBank/DDBJ databases">
        <title>Comparative genomic analysis of Ambrosia Fusariam Clade fungi.</title>
        <authorList>
            <person name="Stajich J.E."/>
            <person name="Carrillo J."/>
            <person name="Kijimoto T."/>
            <person name="Eskalen A."/>
            <person name="O'Donnell K."/>
            <person name="Kasson M."/>
        </authorList>
    </citation>
    <scope>NUCLEOTIDE SEQUENCE [LARGE SCALE GENOMIC DNA]</scope>
    <source>
        <strain evidence="1 2">NRRL62584</strain>
    </source>
</reference>
<proteinExistence type="predicted"/>
<evidence type="ECO:0000313" key="2">
    <source>
        <dbReference type="Proteomes" id="UP000288168"/>
    </source>
</evidence>
<comment type="caution">
    <text evidence="1">The sequence shown here is derived from an EMBL/GenBank/DDBJ whole genome shotgun (WGS) entry which is preliminary data.</text>
</comment>
<sequence>MAVRSAEPFAVAIIAMADRFIYTDGCLCYTIKKHLRILNIRQTRAMELVFNTQLLMRCAVGDFNRSAPYTLEPLYCAKGILSCLATQVDGESTSCWLIIFEAKNNLKWVVVKPLSSEYQILIRNDKEHLFCITKSPAEIDGSLRWTLQ</sequence>
<dbReference type="EMBL" id="NKCI01000263">
    <property type="protein sequence ID" value="RSL45445.1"/>
    <property type="molecule type" value="Genomic_DNA"/>
</dbReference>
<keyword evidence="2" id="KW-1185">Reference proteome</keyword>
<accession>A0A428NXB7</accession>
<dbReference type="OrthoDB" id="5359231at2759"/>
<dbReference type="Proteomes" id="UP000288168">
    <property type="component" value="Unassembled WGS sequence"/>
</dbReference>
<protein>
    <submittedName>
        <fullName evidence="1">Uncharacterized protein</fullName>
    </submittedName>
</protein>
<gene>
    <name evidence="1" type="ORF">CEP54_014258</name>
</gene>
<name>A0A428NXB7_9HYPO</name>
<dbReference type="AlphaFoldDB" id="A0A428NXB7"/>